<organism evidence="1 2">
    <name type="scientific">Racocetra persica</name>
    <dbReference type="NCBI Taxonomy" id="160502"/>
    <lineage>
        <taxon>Eukaryota</taxon>
        <taxon>Fungi</taxon>
        <taxon>Fungi incertae sedis</taxon>
        <taxon>Mucoromycota</taxon>
        <taxon>Glomeromycotina</taxon>
        <taxon>Glomeromycetes</taxon>
        <taxon>Diversisporales</taxon>
        <taxon>Gigasporaceae</taxon>
        <taxon>Racocetra</taxon>
    </lineage>
</organism>
<dbReference type="EMBL" id="CAJVQC010010578">
    <property type="protein sequence ID" value="CAG8618346.1"/>
    <property type="molecule type" value="Genomic_DNA"/>
</dbReference>
<gene>
    <name evidence="1" type="ORF">RPERSI_LOCUS6605</name>
</gene>
<sequence length="74" mass="8693">IPVWSKYSIKDPKAKQWSNIREVSKNTNTFKTMGEVIHQKAFEFAALLEVSESNFKASDSWFSQFKARMEIQNY</sequence>
<accession>A0ACA9MXL1</accession>
<reference evidence="1" key="1">
    <citation type="submission" date="2021-06" db="EMBL/GenBank/DDBJ databases">
        <authorList>
            <person name="Kallberg Y."/>
            <person name="Tangrot J."/>
            <person name="Rosling A."/>
        </authorList>
    </citation>
    <scope>NUCLEOTIDE SEQUENCE</scope>
    <source>
        <strain evidence="1">MA461A</strain>
    </source>
</reference>
<proteinExistence type="predicted"/>
<evidence type="ECO:0000313" key="1">
    <source>
        <dbReference type="EMBL" id="CAG8618346.1"/>
    </source>
</evidence>
<evidence type="ECO:0000313" key="2">
    <source>
        <dbReference type="Proteomes" id="UP000789920"/>
    </source>
</evidence>
<feature type="non-terminal residue" evidence="1">
    <location>
        <position position="1"/>
    </location>
</feature>
<comment type="caution">
    <text evidence="1">The sequence shown here is derived from an EMBL/GenBank/DDBJ whole genome shotgun (WGS) entry which is preliminary data.</text>
</comment>
<dbReference type="Proteomes" id="UP000789920">
    <property type="component" value="Unassembled WGS sequence"/>
</dbReference>
<name>A0ACA9MXL1_9GLOM</name>
<keyword evidence="2" id="KW-1185">Reference proteome</keyword>
<protein>
    <submittedName>
        <fullName evidence="1">10681_t:CDS:1</fullName>
    </submittedName>
</protein>